<dbReference type="EMBL" id="BGPR01000585">
    <property type="protein sequence ID" value="GBM27458.1"/>
    <property type="molecule type" value="Genomic_DNA"/>
</dbReference>
<evidence type="ECO:0000313" key="3">
    <source>
        <dbReference type="EMBL" id="GBM27458.1"/>
    </source>
</evidence>
<dbReference type="Proteomes" id="UP000499080">
    <property type="component" value="Unassembled WGS sequence"/>
</dbReference>
<dbReference type="Gene3D" id="1.10.10.60">
    <property type="entry name" value="Homeodomain-like"/>
    <property type="match status" value="1"/>
</dbReference>
<dbReference type="AlphaFoldDB" id="A0A4Y2EHA0"/>
<protein>
    <recommendedName>
        <fullName evidence="2">HTH CENPB-type domain-containing protein</fullName>
    </recommendedName>
</protein>
<accession>A0A4Y2EHA0</accession>
<evidence type="ECO:0000313" key="4">
    <source>
        <dbReference type="Proteomes" id="UP000499080"/>
    </source>
</evidence>
<dbReference type="InterPro" id="IPR050863">
    <property type="entry name" value="CenT-Element_Derived"/>
</dbReference>
<comment type="caution">
    <text evidence="3">The sequence shown here is derived from an EMBL/GenBank/DDBJ whole genome shotgun (WGS) entry which is preliminary data.</text>
</comment>
<reference evidence="3 4" key="1">
    <citation type="journal article" date="2019" name="Sci. Rep.">
        <title>Orb-weaving spider Araneus ventricosus genome elucidates the spidroin gene catalogue.</title>
        <authorList>
            <person name="Kono N."/>
            <person name="Nakamura H."/>
            <person name="Ohtoshi R."/>
            <person name="Moran D.A.P."/>
            <person name="Shinohara A."/>
            <person name="Yoshida Y."/>
            <person name="Fujiwara M."/>
            <person name="Mori M."/>
            <person name="Tomita M."/>
            <person name="Arakawa K."/>
        </authorList>
    </citation>
    <scope>NUCLEOTIDE SEQUENCE [LARGE SCALE GENOMIC DNA]</scope>
</reference>
<dbReference type="Pfam" id="PF03221">
    <property type="entry name" value="HTH_Tnp_Tc5"/>
    <property type="match status" value="1"/>
</dbReference>
<keyword evidence="1" id="KW-0238">DNA-binding</keyword>
<dbReference type="GO" id="GO:0003677">
    <property type="term" value="F:DNA binding"/>
    <property type="evidence" value="ECO:0007669"/>
    <property type="project" value="UniProtKB-KW"/>
</dbReference>
<sequence>MAIHKKNVLDIGTKMEIIKEKDNLSAKQIKDIAEKLGKTDSHASNGWLETFRKRHGISFKAVCGVAGDSLDETVNTWIKKLKNSLKALNLKILRMPMKVGLFFVTYQQNLHVLKKQSVLMVKRSKERLVVLFCAFMTGEIKKLLVIGNAAKASVL</sequence>
<gene>
    <name evidence="3" type="ORF">AVEN_59909_1</name>
</gene>
<evidence type="ECO:0000259" key="2">
    <source>
        <dbReference type="PROSITE" id="PS51253"/>
    </source>
</evidence>
<dbReference type="InterPro" id="IPR006600">
    <property type="entry name" value="HTH_CenpB_DNA-bd_dom"/>
</dbReference>
<dbReference type="OrthoDB" id="125347at2759"/>
<dbReference type="PROSITE" id="PS51253">
    <property type="entry name" value="HTH_CENPB"/>
    <property type="match status" value="1"/>
</dbReference>
<proteinExistence type="predicted"/>
<name>A0A4Y2EHA0_ARAVE</name>
<dbReference type="GO" id="GO:0005634">
    <property type="term" value="C:nucleus"/>
    <property type="evidence" value="ECO:0007669"/>
    <property type="project" value="TreeGrafter"/>
</dbReference>
<keyword evidence="4" id="KW-1185">Reference proteome</keyword>
<evidence type="ECO:0000256" key="1">
    <source>
        <dbReference type="ARBA" id="ARBA00023125"/>
    </source>
</evidence>
<dbReference type="PANTHER" id="PTHR19303">
    <property type="entry name" value="TRANSPOSON"/>
    <property type="match status" value="1"/>
</dbReference>
<feature type="domain" description="HTH CENPB-type" evidence="2">
    <location>
        <begin position="1"/>
        <end position="61"/>
    </location>
</feature>
<organism evidence="3 4">
    <name type="scientific">Araneus ventricosus</name>
    <name type="common">Orbweaver spider</name>
    <name type="synonym">Epeira ventricosa</name>
    <dbReference type="NCBI Taxonomy" id="182803"/>
    <lineage>
        <taxon>Eukaryota</taxon>
        <taxon>Metazoa</taxon>
        <taxon>Ecdysozoa</taxon>
        <taxon>Arthropoda</taxon>
        <taxon>Chelicerata</taxon>
        <taxon>Arachnida</taxon>
        <taxon>Araneae</taxon>
        <taxon>Araneomorphae</taxon>
        <taxon>Entelegynae</taxon>
        <taxon>Araneoidea</taxon>
        <taxon>Araneidae</taxon>
        <taxon>Araneus</taxon>
    </lineage>
</organism>
<dbReference type="PANTHER" id="PTHR19303:SF73">
    <property type="entry name" value="PROTEIN PDC2"/>
    <property type="match status" value="1"/>
</dbReference>